<sequence>MGRGVPRPRRHHRPGTPPLTARSAQCGRNRAAAERGAGRRATGGRTVKVLADRETGEGLREIRVHSPALGREVSLAVRTPPGWRPGDHGRHPVLYLLHGSSDDHTCWRRHTDLLRLAAGSGLLVVMPDGGRLGFYTDWRVPDRAGTVPHWETFHLDEVRTLLEQRFGAGELRLAAGISMGGYGALRYAMRRPGMFRAVASLSGLVHLTRPGMGALLGLLSVREGIPPGRIWGPRRRAFATWAANDPCRHAEAFRGTEVLLAAGDGTRVPGEETVPGMGLIERTARAANEEFAERLRTAGVDVTTHFTAGTHFWGTWRAHLAALWPRLTAPPESA</sequence>
<comment type="caution">
    <text evidence="2">The sequence shown here is derived from an EMBL/GenBank/DDBJ whole genome shotgun (WGS) entry which is preliminary data.</text>
</comment>
<evidence type="ECO:0000256" key="1">
    <source>
        <dbReference type="SAM" id="MobiDB-lite"/>
    </source>
</evidence>
<dbReference type="SUPFAM" id="SSF53474">
    <property type="entry name" value="alpha/beta-Hydrolases"/>
    <property type="match status" value="1"/>
</dbReference>
<evidence type="ECO:0000313" key="3">
    <source>
        <dbReference type="Proteomes" id="UP000320011"/>
    </source>
</evidence>
<feature type="region of interest" description="Disordered" evidence="1">
    <location>
        <begin position="1"/>
        <end position="43"/>
    </location>
</feature>
<dbReference type="InterPro" id="IPR050583">
    <property type="entry name" value="Mycobacterial_A85_antigen"/>
</dbReference>
<gene>
    <name evidence="2" type="ORF">FNH05_19470</name>
</gene>
<dbReference type="Pfam" id="PF00756">
    <property type="entry name" value="Esterase"/>
    <property type="match status" value="1"/>
</dbReference>
<dbReference type="PANTHER" id="PTHR48098:SF1">
    <property type="entry name" value="DIACYLGLYCEROL ACYLTRANSFERASE_MYCOLYLTRANSFERASE AG85A"/>
    <property type="match status" value="1"/>
</dbReference>
<dbReference type="Gene3D" id="3.40.50.1820">
    <property type="entry name" value="alpha/beta hydrolase"/>
    <property type="match status" value="1"/>
</dbReference>
<dbReference type="EMBL" id="VJWX01000193">
    <property type="protein sequence ID" value="TVT47097.1"/>
    <property type="molecule type" value="Genomic_DNA"/>
</dbReference>
<dbReference type="OrthoDB" id="4510758at2"/>
<protein>
    <submittedName>
        <fullName evidence="2">Esterase family protein</fullName>
    </submittedName>
</protein>
<reference evidence="2 3" key="2">
    <citation type="submission" date="2019-08" db="EMBL/GenBank/DDBJ databases">
        <title>Amycolatopsis acidicola sp. nov., isolated from peat swamp forest soil.</title>
        <authorList>
            <person name="Srisuk N."/>
        </authorList>
    </citation>
    <scope>NUCLEOTIDE SEQUENCE [LARGE SCALE GENOMIC DNA]</scope>
    <source>
        <strain evidence="2 3">TBRC 6029</strain>
    </source>
</reference>
<dbReference type="InterPro" id="IPR000801">
    <property type="entry name" value="Esterase-like"/>
</dbReference>
<organism evidence="2 3">
    <name type="scientific">Amycolatopsis rhizosphaerae</name>
    <dbReference type="NCBI Taxonomy" id="2053003"/>
    <lineage>
        <taxon>Bacteria</taxon>
        <taxon>Bacillati</taxon>
        <taxon>Actinomycetota</taxon>
        <taxon>Actinomycetes</taxon>
        <taxon>Pseudonocardiales</taxon>
        <taxon>Pseudonocardiaceae</taxon>
        <taxon>Amycolatopsis</taxon>
    </lineage>
</organism>
<reference evidence="2 3" key="1">
    <citation type="submission" date="2019-07" db="EMBL/GenBank/DDBJ databases">
        <authorList>
            <person name="Duangmal K."/>
            <person name="Teo W.F.A."/>
        </authorList>
    </citation>
    <scope>NUCLEOTIDE SEQUENCE [LARGE SCALE GENOMIC DNA]</scope>
    <source>
        <strain evidence="2 3">TBRC 6029</strain>
    </source>
</reference>
<name>A0A558CEC6_9PSEU</name>
<dbReference type="GO" id="GO:0016747">
    <property type="term" value="F:acyltransferase activity, transferring groups other than amino-acyl groups"/>
    <property type="evidence" value="ECO:0007669"/>
    <property type="project" value="TreeGrafter"/>
</dbReference>
<evidence type="ECO:0000313" key="2">
    <source>
        <dbReference type="EMBL" id="TVT47097.1"/>
    </source>
</evidence>
<feature type="compositionally biased region" description="Basic residues" evidence="1">
    <location>
        <begin position="1"/>
        <end position="14"/>
    </location>
</feature>
<dbReference type="InterPro" id="IPR029058">
    <property type="entry name" value="AB_hydrolase_fold"/>
</dbReference>
<proteinExistence type="predicted"/>
<dbReference type="Proteomes" id="UP000320011">
    <property type="component" value="Unassembled WGS sequence"/>
</dbReference>
<dbReference type="PANTHER" id="PTHR48098">
    <property type="entry name" value="ENTEROCHELIN ESTERASE-RELATED"/>
    <property type="match status" value="1"/>
</dbReference>
<keyword evidence="3" id="KW-1185">Reference proteome</keyword>
<dbReference type="AlphaFoldDB" id="A0A558CEC6"/>
<accession>A0A558CEC6</accession>